<reference evidence="2 3" key="1">
    <citation type="submission" date="2018-01" db="EMBL/GenBank/DDBJ databases">
        <title>Whole genome sequencing of Histamine producing bacteria.</title>
        <authorList>
            <person name="Butler K."/>
        </authorList>
    </citation>
    <scope>NUCLEOTIDE SEQUENCE [LARGE SCALE GENOMIC DNA]</scope>
    <source>
        <strain evidence="2 3">FS-7.2</strain>
    </source>
</reference>
<proteinExistence type="predicted"/>
<dbReference type="RefSeq" id="WP_107289629.1">
    <property type="nucleotide sequence ID" value="NZ_PYNF01000006.1"/>
</dbReference>
<keyword evidence="1" id="KW-0812">Transmembrane</keyword>
<keyword evidence="1" id="KW-0472">Membrane</keyword>
<evidence type="ECO:0000256" key="1">
    <source>
        <dbReference type="SAM" id="Phobius"/>
    </source>
</evidence>
<feature type="transmembrane region" description="Helical" evidence="1">
    <location>
        <begin position="7"/>
        <end position="28"/>
    </location>
</feature>
<organism evidence="2 3">
    <name type="scientific">Photobacterium kishitanii</name>
    <dbReference type="NCBI Taxonomy" id="318456"/>
    <lineage>
        <taxon>Bacteria</taxon>
        <taxon>Pseudomonadati</taxon>
        <taxon>Pseudomonadota</taxon>
        <taxon>Gammaproteobacteria</taxon>
        <taxon>Vibrionales</taxon>
        <taxon>Vibrionaceae</taxon>
        <taxon>Photobacterium</taxon>
    </lineage>
</organism>
<dbReference type="Proteomes" id="UP000241426">
    <property type="component" value="Unassembled WGS sequence"/>
</dbReference>
<sequence>MESDSLITIHSLLGDIYRGLVIILTMILPLLEKAVVPLITVGGTLGGVYWAQKGQRETKEMELQHQKETAEQQSKREILEKIIKSFRQQNEYLELIYTVFKNNFYSKKAGFSECLDFIKQSNITDNSDFYDYTHLYFPEIWQYYTDNLCSHVHIITNQTIAANPSALSDINLNNMISSKQQFDSKVDEFYSMLRKELKTILSQ</sequence>
<name>A0A2T3KJ44_9GAMM</name>
<dbReference type="AlphaFoldDB" id="A0A2T3KJ44"/>
<accession>A0A2T3KJ44</accession>
<feature type="transmembrane region" description="Helical" evidence="1">
    <location>
        <begin position="34"/>
        <end position="51"/>
    </location>
</feature>
<comment type="caution">
    <text evidence="2">The sequence shown here is derived from an EMBL/GenBank/DDBJ whole genome shotgun (WGS) entry which is preliminary data.</text>
</comment>
<keyword evidence="1" id="KW-1133">Transmembrane helix</keyword>
<protein>
    <submittedName>
        <fullName evidence="2">Uncharacterized protein</fullName>
    </submittedName>
</protein>
<evidence type="ECO:0000313" key="3">
    <source>
        <dbReference type="Proteomes" id="UP000241426"/>
    </source>
</evidence>
<dbReference type="EMBL" id="PYNF01000006">
    <property type="protein sequence ID" value="PSU99314.1"/>
    <property type="molecule type" value="Genomic_DNA"/>
</dbReference>
<evidence type="ECO:0000313" key="2">
    <source>
        <dbReference type="EMBL" id="PSU99314.1"/>
    </source>
</evidence>
<gene>
    <name evidence="2" type="ORF">C9J27_10160</name>
</gene>